<keyword evidence="1" id="KW-0732">Signal</keyword>
<feature type="signal peptide" evidence="1">
    <location>
        <begin position="1"/>
        <end position="23"/>
    </location>
</feature>
<name>A0AAP4R8H4_9BURK</name>
<dbReference type="RefSeq" id="WP_301790266.1">
    <property type="nucleotide sequence ID" value="NZ_JAUJQS010000031.1"/>
</dbReference>
<feature type="chain" id="PRO_5042853936" evidence="1">
    <location>
        <begin position="24"/>
        <end position="264"/>
    </location>
</feature>
<proteinExistence type="predicted"/>
<comment type="caution">
    <text evidence="2">The sequence shown here is derived from an EMBL/GenBank/DDBJ whole genome shotgun (WGS) entry which is preliminary data.</text>
</comment>
<organism evidence="2 3">
    <name type="scientific">Burkholderia contaminans</name>
    <dbReference type="NCBI Taxonomy" id="488447"/>
    <lineage>
        <taxon>Bacteria</taxon>
        <taxon>Pseudomonadati</taxon>
        <taxon>Pseudomonadota</taxon>
        <taxon>Betaproteobacteria</taxon>
        <taxon>Burkholderiales</taxon>
        <taxon>Burkholderiaceae</taxon>
        <taxon>Burkholderia</taxon>
        <taxon>Burkholderia cepacia complex</taxon>
    </lineage>
</organism>
<gene>
    <name evidence="2" type="ORF">QZM56_31235</name>
</gene>
<protein>
    <submittedName>
        <fullName evidence="2">Uncharacterized protein</fullName>
    </submittedName>
</protein>
<reference evidence="2" key="1">
    <citation type="submission" date="2023-07" db="EMBL/GenBank/DDBJ databases">
        <title>A collection of bacterial strains from the Burkholderia cepacia Research Laboratory and Repository.</title>
        <authorList>
            <person name="Lipuma J."/>
            <person name="Spilker T."/>
            <person name="Caverly L."/>
        </authorList>
    </citation>
    <scope>NUCLEOTIDE SEQUENCE</scope>
    <source>
        <strain evidence="2">AU44979</strain>
    </source>
</reference>
<evidence type="ECO:0000313" key="3">
    <source>
        <dbReference type="Proteomes" id="UP001172109"/>
    </source>
</evidence>
<dbReference type="AlphaFoldDB" id="A0AAP4R8H4"/>
<dbReference type="Proteomes" id="UP001172109">
    <property type="component" value="Unassembled WGS sequence"/>
</dbReference>
<accession>A0AAP4R8H4</accession>
<dbReference type="EMBL" id="JAUJQS010000031">
    <property type="protein sequence ID" value="MDN7568985.1"/>
    <property type="molecule type" value="Genomic_DNA"/>
</dbReference>
<evidence type="ECO:0000256" key="1">
    <source>
        <dbReference type="SAM" id="SignalP"/>
    </source>
</evidence>
<sequence>MLMKAMAATAVATATVVSNISYAHPVPASDASATLPGGWRYVQPEDAPQMPPVLKSILNAAQLTGSSIENSVPSKVSEEVNQMISQPKIPVDIVNNLKVIFDSDLLLRDKFYTEANLKDIFNLEVASVIEKSDGAERNTSISGSVSDLVFPRIKTSEFFGGSAAGARFGGGKTIHQSGAVTAALNFGMYKGGPDFNAAMKIFANKFVRLPSEPFPHGGPGAPTAPHGSETWRCYQVDGQYERTITVGFNSAGNLSNILIEVRKS</sequence>
<evidence type="ECO:0000313" key="2">
    <source>
        <dbReference type="EMBL" id="MDN7568985.1"/>
    </source>
</evidence>